<dbReference type="RefSeq" id="WP_066659722.1">
    <property type="nucleotide sequence ID" value="NZ_CBCSCL010000018.1"/>
</dbReference>
<keyword evidence="1" id="KW-0963">Cytoplasm</keyword>
<dbReference type="AlphaFoldDB" id="A0A193GEP8"/>
<accession>A0A193GEP8</accession>
<dbReference type="GO" id="GO:0006744">
    <property type="term" value="P:ubiquinone biosynthetic process"/>
    <property type="evidence" value="ECO:0007669"/>
    <property type="project" value="UniProtKB-UniRule"/>
</dbReference>
<name>A0A193GEP8_9BORD</name>
<dbReference type="UniPathway" id="UPA00232"/>
<comment type="pathway">
    <text evidence="1">Cofactor biosynthesis; ubiquinone biosynthesis.</text>
</comment>
<evidence type="ECO:0000256" key="1">
    <source>
        <dbReference type="HAMAP-Rule" id="MF_02216"/>
    </source>
</evidence>
<dbReference type="EMBL" id="CP016172">
    <property type="protein sequence ID" value="ANN78527.1"/>
    <property type="molecule type" value="Genomic_DNA"/>
</dbReference>
<proteinExistence type="inferred from homology"/>
<keyword evidence="1" id="KW-0831">Ubiquinone biosynthesis</keyword>
<reference evidence="2 3" key="1">
    <citation type="submission" date="2016-06" db="EMBL/GenBank/DDBJ databases">
        <title>Complete genome sequences of Bordetella bronchialis and Bordetella flabilis.</title>
        <authorList>
            <person name="LiPuma J.J."/>
            <person name="Spilker T."/>
        </authorList>
    </citation>
    <scope>NUCLEOTIDE SEQUENCE [LARGE SCALE GENOMIC DNA]</scope>
    <source>
        <strain evidence="2 3">AU10664</strain>
    </source>
</reference>
<dbReference type="PANTHER" id="PTHR38040">
    <property type="entry name" value="UBIQUINONE BIOSYNTHESIS ACCESSORY FACTOR UBIK"/>
    <property type="match status" value="1"/>
</dbReference>
<comment type="similarity">
    <text evidence="1">Belongs to the UbiK family.</text>
</comment>
<dbReference type="STRING" id="463014.BAU07_16690"/>
<comment type="subcellular location">
    <subcellularLocation>
        <location evidence="1">Cytoplasm</location>
    </subcellularLocation>
</comment>
<evidence type="ECO:0000313" key="2">
    <source>
        <dbReference type="EMBL" id="ANN78527.1"/>
    </source>
</evidence>
<evidence type="ECO:0000313" key="3">
    <source>
        <dbReference type="Proteomes" id="UP000091926"/>
    </source>
</evidence>
<keyword evidence="1" id="KW-0175">Coiled coil</keyword>
<dbReference type="PANTHER" id="PTHR38040:SF1">
    <property type="entry name" value="UBIQUINONE BIOSYNTHESIS ACCESSORY FACTOR UBIK"/>
    <property type="match status" value="1"/>
</dbReference>
<dbReference type="GO" id="GO:0005737">
    <property type="term" value="C:cytoplasm"/>
    <property type="evidence" value="ECO:0007669"/>
    <property type="project" value="UniProtKB-SubCell"/>
</dbReference>
<sequence>MNATQWMEDLQKNISDLIARSPAADIERNVRAMLTQGFSRLDLVTREEFDVQAELLARTIARADQLASQLTQLEARINVLESAETKAGSPT</sequence>
<organism evidence="2 3">
    <name type="scientific">Bordetella flabilis</name>
    <dbReference type="NCBI Taxonomy" id="463014"/>
    <lineage>
        <taxon>Bacteria</taxon>
        <taxon>Pseudomonadati</taxon>
        <taxon>Pseudomonadota</taxon>
        <taxon>Betaproteobacteria</taxon>
        <taxon>Burkholderiales</taxon>
        <taxon>Alcaligenaceae</taxon>
        <taxon>Bordetella</taxon>
    </lineage>
</organism>
<dbReference type="Pfam" id="PF04380">
    <property type="entry name" value="BMFP"/>
    <property type="match status" value="1"/>
</dbReference>
<dbReference type="OrthoDB" id="5297354at2"/>
<protein>
    <recommendedName>
        <fullName evidence="1">Ubiquinone biosynthesis accessory factor UbiK</fullName>
    </recommendedName>
</protein>
<keyword evidence="3" id="KW-1185">Reference proteome</keyword>
<gene>
    <name evidence="1" type="primary">ubiK</name>
    <name evidence="2" type="ORF">BAU07_16690</name>
</gene>
<dbReference type="Proteomes" id="UP000091926">
    <property type="component" value="Chromosome"/>
</dbReference>
<dbReference type="KEGG" id="bfz:BAU07_16690"/>
<comment type="function">
    <text evidence="1">Required for efficient ubiquinone (coenzyme Q) biosynthesis. UbiK is probably an accessory factor of Ubi enzymes and facilitates ubiquinone biosynthesis by acting as an assembly factor, a targeting factor, or both.</text>
</comment>
<dbReference type="InterPro" id="IPR007475">
    <property type="entry name" value="UbiK"/>
</dbReference>
<feature type="coiled-coil region" evidence="1">
    <location>
        <begin position="56"/>
        <end position="83"/>
    </location>
</feature>
<dbReference type="HAMAP" id="MF_02216">
    <property type="entry name" value="UbiK"/>
    <property type="match status" value="1"/>
</dbReference>